<dbReference type="Gene3D" id="3.40.50.300">
    <property type="entry name" value="P-loop containing nucleotide triphosphate hydrolases"/>
    <property type="match status" value="1"/>
</dbReference>
<sequence>MTEALSSEAFRQVAEEYRQSRDRDFIRSIPILQGRAASLHAAIKSAHLIQPHIDSRYLVKGWLDRGSCSVVYGESNVGKTFFALDLALHIAAGEDWHGHRVSQAAVLYIAAEGGRGLSNRIEALRIDRDDLLERADLSILSMTIDMFGNGDGKALTDAADALPAVPGLVIVDTLSRVMGSGDENVARDMGQVIRNIDFMRSRLGCHVMLIHHSGKDSSKGARGSSSLRAAVDTEIELTRTEGVVVAETRKQRDMQSGRTFAYTLTDVAIGTDSDGEEVTSAVVTPSSMPQATKPMSQNERILWEALQEFVADHGRPNPAGTGWPEPGRFRVVEAEAFRAFATGRYADSNPRQSFRRALNSLQKGNRIGVNDAHIWPIGEVEHA</sequence>
<dbReference type="InterPro" id="IPR038724">
    <property type="entry name" value="RepA"/>
</dbReference>
<accession>A0A316G6I7</accession>
<dbReference type="InterPro" id="IPR003593">
    <property type="entry name" value="AAA+_ATPase"/>
</dbReference>
<dbReference type="Pfam" id="PF13481">
    <property type="entry name" value="AAA_25"/>
    <property type="match status" value="1"/>
</dbReference>
<evidence type="ECO:0000313" key="2">
    <source>
        <dbReference type="EMBL" id="PWK56569.1"/>
    </source>
</evidence>
<dbReference type="SUPFAM" id="SSF52540">
    <property type="entry name" value="P-loop containing nucleoside triphosphate hydrolases"/>
    <property type="match status" value="1"/>
</dbReference>
<dbReference type="SMART" id="SM00382">
    <property type="entry name" value="AAA"/>
    <property type="match status" value="1"/>
</dbReference>
<evidence type="ECO:0000313" key="3">
    <source>
        <dbReference type="Proteomes" id="UP000245390"/>
    </source>
</evidence>
<dbReference type="RefSeq" id="WP_109759249.1">
    <property type="nucleotide sequence ID" value="NZ_CP034588.1"/>
</dbReference>
<reference evidence="2 3" key="1">
    <citation type="submission" date="2018-05" db="EMBL/GenBank/DDBJ databases">
        <title>Genomic Encyclopedia of Type Strains, Phase IV (KMG-IV): sequencing the most valuable type-strain genomes for metagenomic binning, comparative biology and taxonomic classification.</title>
        <authorList>
            <person name="Goeker M."/>
        </authorList>
    </citation>
    <scope>NUCLEOTIDE SEQUENCE [LARGE SCALE GENOMIC DNA]</scope>
    <source>
        <strain evidence="2 3">DSM 103371</strain>
    </source>
</reference>
<dbReference type="CDD" id="cd01125">
    <property type="entry name" value="RepA_RSF1010_like"/>
    <property type="match status" value="1"/>
</dbReference>
<proteinExistence type="predicted"/>
<name>A0A316G6I7_9RHOB</name>
<dbReference type="AlphaFoldDB" id="A0A316G6I7"/>
<comment type="caution">
    <text evidence="2">The sequence shown here is derived from an EMBL/GenBank/DDBJ whole genome shotgun (WGS) entry which is preliminary data.</text>
</comment>
<dbReference type="InterPro" id="IPR027417">
    <property type="entry name" value="P-loop_NTPase"/>
</dbReference>
<evidence type="ECO:0000259" key="1">
    <source>
        <dbReference type="SMART" id="SM00382"/>
    </source>
</evidence>
<keyword evidence="3" id="KW-1185">Reference proteome</keyword>
<dbReference type="KEGG" id="salo:EF888_21495"/>
<protein>
    <submittedName>
        <fullName evidence="2">AAA domain-containing protein</fullName>
    </submittedName>
</protein>
<dbReference type="EMBL" id="QGGV01000004">
    <property type="protein sequence ID" value="PWK56569.1"/>
    <property type="molecule type" value="Genomic_DNA"/>
</dbReference>
<gene>
    <name evidence="2" type="ORF">C8D95_104242</name>
</gene>
<organism evidence="2 3">
    <name type="scientific">Silicimonas algicola</name>
    <dbReference type="NCBI Taxonomy" id="1826607"/>
    <lineage>
        <taxon>Bacteria</taxon>
        <taxon>Pseudomonadati</taxon>
        <taxon>Pseudomonadota</taxon>
        <taxon>Alphaproteobacteria</taxon>
        <taxon>Rhodobacterales</taxon>
        <taxon>Paracoccaceae</taxon>
    </lineage>
</organism>
<dbReference type="Proteomes" id="UP000245390">
    <property type="component" value="Unassembled WGS sequence"/>
</dbReference>
<dbReference type="OrthoDB" id="1496333at2"/>
<feature type="domain" description="AAA+ ATPase" evidence="1">
    <location>
        <begin position="65"/>
        <end position="241"/>
    </location>
</feature>